<keyword evidence="3" id="KW-1185">Reference proteome</keyword>
<evidence type="ECO:0000313" key="2">
    <source>
        <dbReference type="EMBL" id="QBP17973.1"/>
    </source>
</evidence>
<evidence type="ECO:0000313" key="3">
    <source>
        <dbReference type="Proteomes" id="UP000294321"/>
    </source>
</evidence>
<sequence>MTVNSEWITHLPIKGIKSVSPVSGGDINESYCVKTSQKKYFMKVQPNRGKGFFAHEVEGLKLLSQAALTPKVITYGQVGKDGYLILNWIDFGTGSQYQLGQTVAKVHQIHNKKFGLDHDFKLGKIPKNNHWQNSWTKFYINQRLDPLVNLAKKNHVWNSFRERHYQNLRTTFIKYYSNPKHKVVPSLLHGDLWFGNVGFTADGKPMLIDPDAFFGDREMDLAMTTVFGGFNDQFYKGYNSIYPIKPGFQQRLPWYQFNYLMAHLNLFGETYGSSVDSILSQY</sequence>
<name>A0A4P6ZK95_9LACO</name>
<gene>
    <name evidence="2" type="ORF">ELX58_02150</name>
</gene>
<organism evidence="2 3">
    <name type="scientific">Acetilactobacillus jinshanensis</name>
    <dbReference type="NCBI Taxonomy" id="1720083"/>
    <lineage>
        <taxon>Bacteria</taxon>
        <taxon>Bacillati</taxon>
        <taxon>Bacillota</taxon>
        <taxon>Bacilli</taxon>
        <taxon>Lactobacillales</taxon>
        <taxon>Lactobacillaceae</taxon>
        <taxon>Acetilactobacillus</taxon>
    </lineage>
</organism>
<dbReference type="AlphaFoldDB" id="A0A4P6ZK95"/>
<dbReference type="RefSeq" id="WP_133441527.1">
    <property type="nucleotide sequence ID" value="NZ_CP034726.1"/>
</dbReference>
<keyword evidence="1" id="KW-0808">Transferase</keyword>
<dbReference type="KEGG" id="lji:ELX58_02150"/>
<keyword evidence="1 2" id="KW-0418">Kinase</keyword>
<proteinExistence type="inferred from homology"/>
<accession>A0A4P6ZK95</accession>
<protein>
    <submittedName>
        <fullName evidence="2">Fructosamine kinase family protein</fullName>
    </submittedName>
</protein>
<dbReference type="InterPro" id="IPR016477">
    <property type="entry name" value="Fructo-/Ketosamine-3-kinase"/>
</dbReference>
<dbReference type="Proteomes" id="UP000294321">
    <property type="component" value="Chromosome"/>
</dbReference>
<dbReference type="GO" id="GO:0016301">
    <property type="term" value="F:kinase activity"/>
    <property type="evidence" value="ECO:0007669"/>
    <property type="project" value="UniProtKB-UniRule"/>
</dbReference>
<reference evidence="3" key="1">
    <citation type="submission" date="2018-12" db="EMBL/GenBank/DDBJ databases">
        <title>A new species of lactobacillus.</title>
        <authorList>
            <person name="Jian Y."/>
            <person name="Xin L."/>
            <person name="Hong Z.J."/>
            <person name="Ming L.Z."/>
            <person name="Hong X.Z."/>
        </authorList>
    </citation>
    <scope>NUCLEOTIDE SEQUENCE [LARGE SCALE GENOMIC DNA]</scope>
    <source>
        <strain evidence="3">HSLZ-75</strain>
    </source>
</reference>
<dbReference type="Gene3D" id="3.90.1200.10">
    <property type="match status" value="1"/>
</dbReference>
<dbReference type="InterPro" id="IPR011009">
    <property type="entry name" value="Kinase-like_dom_sf"/>
</dbReference>
<dbReference type="Gene3D" id="3.30.200.20">
    <property type="entry name" value="Phosphorylase Kinase, domain 1"/>
    <property type="match status" value="1"/>
</dbReference>
<evidence type="ECO:0000256" key="1">
    <source>
        <dbReference type="PIRNR" id="PIRNR006221"/>
    </source>
</evidence>
<dbReference type="PANTHER" id="PTHR12149:SF8">
    <property type="entry name" value="PROTEIN-RIBULOSAMINE 3-KINASE"/>
    <property type="match status" value="1"/>
</dbReference>
<dbReference type="SUPFAM" id="SSF56112">
    <property type="entry name" value="Protein kinase-like (PK-like)"/>
    <property type="match status" value="1"/>
</dbReference>
<dbReference type="OrthoDB" id="5291879at2"/>
<dbReference type="EMBL" id="CP034726">
    <property type="protein sequence ID" value="QBP17973.1"/>
    <property type="molecule type" value="Genomic_DNA"/>
</dbReference>
<dbReference type="Pfam" id="PF03881">
    <property type="entry name" value="Fructosamin_kin"/>
    <property type="match status" value="1"/>
</dbReference>
<comment type="similarity">
    <text evidence="1">Belongs to the fructosamine kinase family.</text>
</comment>
<dbReference type="PANTHER" id="PTHR12149">
    <property type="entry name" value="FRUCTOSAMINE 3 KINASE-RELATED PROTEIN"/>
    <property type="match status" value="1"/>
</dbReference>
<dbReference type="PIRSF" id="PIRSF006221">
    <property type="entry name" value="Ketosamine-3-kinase"/>
    <property type="match status" value="1"/>
</dbReference>